<feature type="transmembrane region" description="Helical" evidence="11">
    <location>
        <begin position="205"/>
        <end position="229"/>
    </location>
</feature>
<comment type="pathway">
    <text evidence="2 11">Glycolipid biosynthesis; glycosylphosphatidylinositol-anchor biosynthesis.</text>
</comment>
<evidence type="ECO:0000256" key="2">
    <source>
        <dbReference type="ARBA" id="ARBA00004687"/>
    </source>
</evidence>
<evidence type="ECO:0000256" key="11">
    <source>
        <dbReference type="RuleBase" id="RU363112"/>
    </source>
</evidence>
<feature type="transmembrane region" description="Helical" evidence="11">
    <location>
        <begin position="250"/>
        <end position="270"/>
    </location>
</feature>
<evidence type="ECO:0000256" key="4">
    <source>
        <dbReference type="ARBA" id="ARBA00022502"/>
    </source>
</evidence>
<comment type="function">
    <text evidence="11">Mannosyltransferase involved in glycosylphosphatidylinositol-anchor biosynthesis.</text>
</comment>
<evidence type="ECO:0000256" key="7">
    <source>
        <dbReference type="ARBA" id="ARBA00022692"/>
    </source>
</evidence>
<dbReference type="InterPro" id="IPR007315">
    <property type="entry name" value="PIG-V/Gpi18"/>
</dbReference>
<dbReference type="PANTHER" id="PTHR12468:SF2">
    <property type="entry name" value="GPI MANNOSYLTRANSFERASE 2"/>
    <property type="match status" value="1"/>
</dbReference>
<dbReference type="GO" id="GO:0000009">
    <property type="term" value="F:alpha-1,6-mannosyltransferase activity"/>
    <property type="evidence" value="ECO:0007669"/>
    <property type="project" value="InterPro"/>
</dbReference>
<dbReference type="GO" id="GO:0031501">
    <property type="term" value="C:mannosyltransferase complex"/>
    <property type="evidence" value="ECO:0007669"/>
    <property type="project" value="TreeGrafter"/>
</dbReference>
<evidence type="ECO:0000256" key="5">
    <source>
        <dbReference type="ARBA" id="ARBA00022676"/>
    </source>
</evidence>
<proteinExistence type="inferred from homology"/>
<keyword evidence="5 11" id="KW-0328">Glycosyltransferase</keyword>
<feature type="transmembrane region" description="Helical" evidence="11">
    <location>
        <begin position="95"/>
        <end position="116"/>
    </location>
</feature>
<keyword evidence="8 11" id="KW-0256">Endoplasmic reticulum</keyword>
<feature type="transmembrane region" description="Helical" evidence="11">
    <location>
        <begin position="12"/>
        <end position="33"/>
    </location>
</feature>
<reference evidence="12" key="1">
    <citation type="submission" date="2023-01" db="EMBL/GenBank/DDBJ databases">
        <title>Metagenome sequencing of chrysophaentin producing Chrysophaeum taylorii.</title>
        <authorList>
            <person name="Davison J."/>
            <person name="Bewley C."/>
        </authorList>
    </citation>
    <scope>NUCLEOTIDE SEQUENCE</scope>
    <source>
        <strain evidence="12">NIES-1699</strain>
    </source>
</reference>
<evidence type="ECO:0000256" key="6">
    <source>
        <dbReference type="ARBA" id="ARBA00022679"/>
    </source>
</evidence>
<dbReference type="AlphaFoldDB" id="A0AAD7U6M7"/>
<evidence type="ECO:0000256" key="10">
    <source>
        <dbReference type="ARBA" id="ARBA00023136"/>
    </source>
</evidence>
<keyword evidence="7 11" id="KW-0812">Transmembrane</keyword>
<feature type="transmembrane region" description="Helical" evidence="11">
    <location>
        <begin position="53"/>
        <end position="83"/>
    </location>
</feature>
<dbReference type="EMBL" id="JAQMWT010000684">
    <property type="protein sequence ID" value="KAJ8598204.1"/>
    <property type="molecule type" value="Genomic_DNA"/>
</dbReference>
<keyword evidence="6 11" id="KW-0808">Transferase</keyword>
<sequence>MSESDCAFFPGYPLVVRWVAAVTGNVVVAGVLVSNAAFVGAVAQLGACGGRAAAVALCISPASVFFSTCYAESLFALFAFAGLNCRHRREQWKAAIAFAAAATVRSNGCLLAAFVVTLDLPASLVRVGIVALPGLVHDALNRARFCAVAPRFCAKWPPRSFYRRAQRRYWNVGLLRYWRLRQLPNFCLGAPAIALSASKLTFSPIGLHCAATILLLLLVAHVQISTRVLAASTIPFHAAIADRLTTPPMLLYLVAFAVFGTAAHVNFLPFT</sequence>
<dbReference type="Proteomes" id="UP001230188">
    <property type="component" value="Unassembled WGS sequence"/>
</dbReference>
<evidence type="ECO:0000256" key="3">
    <source>
        <dbReference type="ARBA" id="ARBA00008698"/>
    </source>
</evidence>
<protein>
    <recommendedName>
        <fullName evidence="11">GPI mannosyltransferase 2</fullName>
        <ecNumber evidence="11">2.4.1.-</ecNumber>
    </recommendedName>
</protein>
<gene>
    <name evidence="12" type="ORF">CTAYLR_005534</name>
</gene>
<evidence type="ECO:0000313" key="13">
    <source>
        <dbReference type="Proteomes" id="UP001230188"/>
    </source>
</evidence>
<organism evidence="12 13">
    <name type="scientific">Chrysophaeum taylorii</name>
    <dbReference type="NCBI Taxonomy" id="2483200"/>
    <lineage>
        <taxon>Eukaryota</taxon>
        <taxon>Sar</taxon>
        <taxon>Stramenopiles</taxon>
        <taxon>Ochrophyta</taxon>
        <taxon>Pelagophyceae</taxon>
        <taxon>Pelagomonadales</taxon>
        <taxon>Pelagomonadaceae</taxon>
        <taxon>Chrysophaeum</taxon>
    </lineage>
</organism>
<dbReference type="PANTHER" id="PTHR12468">
    <property type="entry name" value="GPI MANNOSYLTRANSFERASE 2"/>
    <property type="match status" value="1"/>
</dbReference>
<keyword evidence="10 11" id="KW-0472">Membrane</keyword>
<accession>A0AAD7U6M7</accession>
<evidence type="ECO:0000256" key="9">
    <source>
        <dbReference type="ARBA" id="ARBA00022989"/>
    </source>
</evidence>
<dbReference type="Pfam" id="PF04188">
    <property type="entry name" value="Mannosyl_trans2"/>
    <property type="match status" value="2"/>
</dbReference>
<evidence type="ECO:0000256" key="1">
    <source>
        <dbReference type="ARBA" id="ARBA00004477"/>
    </source>
</evidence>
<dbReference type="GO" id="GO:0005789">
    <property type="term" value="C:endoplasmic reticulum membrane"/>
    <property type="evidence" value="ECO:0007669"/>
    <property type="project" value="UniProtKB-SubCell"/>
</dbReference>
<evidence type="ECO:0000256" key="8">
    <source>
        <dbReference type="ARBA" id="ARBA00022824"/>
    </source>
</evidence>
<name>A0AAD7U6M7_9STRA</name>
<keyword evidence="4 11" id="KW-0337">GPI-anchor biosynthesis</keyword>
<keyword evidence="9 11" id="KW-1133">Transmembrane helix</keyword>
<keyword evidence="13" id="KW-1185">Reference proteome</keyword>
<comment type="subcellular location">
    <subcellularLocation>
        <location evidence="1 11">Endoplasmic reticulum membrane</location>
        <topology evidence="1 11">Multi-pass membrane protein</topology>
    </subcellularLocation>
</comment>
<evidence type="ECO:0000313" key="12">
    <source>
        <dbReference type="EMBL" id="KAJ8598204.1"/>
    </source>
</evidence>
<comment type="caution">
    <text evidence="12">The sequence shown here is derived from an EMBL/GenBank/DDBJ whole genome shotgun (WGS) entry which is preliminary data.</text>
</comment>
<comment type="similarity">
    <text evidence="3 11">Belongs to the PIGV family.</text>
</comment>
<comment type="caution">
    <text evidence="11">Lacks conserved residue(s) required for the propagation of feature annotation.</text>
</comment>
<dbReference type="GO" id="GO:0006506">
    <property type="term" value="P:GPI anchor biosynthetic process"/>
    <property type="evidence" value="ECO:0007669"/>
    <property type="project" value="UniProtKB-KW"/>
</dbReference>
<dbReference type="EC" id="2.4.1.-" evidence="11"/>
<dbReference type="GO" id="GO:0004376">
    <property type="term" value="F:GPI mannosyltransferase activity"/>
    <property type="evidence" value="ECO:0007669"/>
    <property type="project" value="InterPro"/>
</dbReference>